<feature type="transmembrane region" description="Helical" evidence="2">
    <location>
        <begin position="1318"/>
        <end position="1341"/>
    </location>
</feature>
<keyword evidence="4" id="KW-1185">Reference proteome</keyword>
<dbReference type="OrthoDB" id="412732at2759"/>
<feature type="transmembrane region" description="Helical" evidence="2">
    <location>
        <begin position="1145"/>
        <end position="1167"/>
    </location>
</feature>
<feature type="compositionally biased region" description="Acidic residues" evidence="1">
    <location>
        <begin position="1554"/>
        <end position="1576"/>
    </location>
</feature>
<protein>
    <submittedName>
        <fullName evidence="3">Copia protein</fullName>
    </submittedName>
</protein>
<feature type="region of interest" description="Disordered" evidence="1">
    <location>
        <begin position="1546"/>
        <end position="1576"/>
    </location>
</feature>
<evidence type="ECO:0000313" key="4">
    <source>
        <dbReference type="Proteomes" id="UP000186817"/>
    </source>
</evidence>
<evidence type="ECO:0000256" key="2">
    <source>
        <dbReference type="SAM" id="Phobius"/>
    </source>
</evidence>
<evidence type="ECO:0000256" key="1">
    <source>
        <dbReference type="SAM" id="MobiDB-lite"/>
    </source>
</evidence>
<gene>
    <name evidence="3" type="primary">GIP</name>
    <name evidence="3" type="ORF">AK812_SmicGene40811</name>
</gene>
<reference evidence="3 4" key="1">
    <citation type="submission" date="2016-02" db="EMBL/GenBank/DDBJ databases">
        <title>Genome analysis of coral dinoflagellate symbionts highlights evolutionary adaptations to a symbiotic lifestyle.</title>
        <authorList>
            <person name="Aranda M."/>
            <person name="Li Y."/>
            <person name="Liew Y.J."/>
            <person name="Baumgarten S."/>
            <person name="Simakov O."/>
            <person name="Wilson M."/>
            <person name="Piel J."/>
            <person name="Ashoor H."/>
            <person name="Bougouffa S."/>
            <person name="Bajic V.B."/>
            <person name="Ryu T."/>
            <person name="Ravasi T."/>
            <person name="Bayer T."/>
            <person name="Micklem G."/>
            <person name="Kim H."/>
            <person name="Bhak J."/>
            <person name="Lajeunesse T.C."/>
            <person name="Voolstra C.R."/>
        </authorList>
    </citation>
    <scope>NUCLEOTIDE SEQUENCE [LARGE SCALE GENOMIC DNA]</scope>
    <source>
        <strain evidence="3 4">CCMP2467</strain>
    </source>
</reference>
<dbReference type="Proteomes" id="UP000186817">
    <property type="component" value="Unassembled WGS sequence"/>
</dbReference>
<feature type="region of interest" description="Disordered" evidence="1">
    <location>
        <begin position="983"/>
        <end position="1012"/>
    </location>
</feature>
<feature type="transmembrane region" description="Helical" evidence="2">
    <location>
        <begin position="1513"/>
        <end position="1531"/>
    </location>
</feature>
<evidence type="ECO:0000313" key="3">
    <source>
        <dbReference type="EMBL" id="OLP78961.1"/>
    </source>
</evidence>
<accession>A0A1Q9C7R9</accession>
<dbReference type="EMBL" id="LSRX01001540">
    <property type="protein sequence ID" value="OLP78961.1"/>
    <property type="molecule type" value="Genomic_DNA"/>
</dbReference>
<organism evidence="3 4">
    <name type="scientific">Symbiodinium microadriaticum</name>
    <name type="common">Dinoflagellate</name>
    <name type="synonym">Zooxanthella microadriatica</name>
    <dbReference type="NCBI Taxonomy" id="2951"/>
    <lineage>
        <taxon>Eukaryota</taxon>
        <taxon>Sar</taxon>
        <taxon>Alveolata</taxon>
        <taxon>Dinophyceae</taxon>
        <taxon>Suessiales</taxon>
        <taxon>Symbiodiniaceae</taxon>
        <taxon>Symbiodinium</taxon>
    </lineage>
</organism>
<feature type="compositionally biased region" description="Basic and acidic residues" evidence="1">
    <location>
        <begin position="999"/>
        <end position="1012"/>
    </location>
</feature>
<dbReference type="CDD" id="cd09272">
    <property type="entry name" value="RNase_HI_RT_Ty1"/>
    <property type="match status" value="1"/>
</dbReference>
<feature type="transmembrane region" description="Helical" evidence="2">
    <location>
        <begin position="1413"/>
        <end position="1431"/>
    </location>
</feature>
<feature type="region of interest" description="Disordered" evidence="1">
    <location>
        <begin position="163"/>
        <end position="291"/>
    </location>
</feature>
<dbReference type="PANTHER" id="PTHR11439:SF483">
    <property type="entry name" value="PEPTIDE SYNTHASE GLIP-LIKE, PUTATIVE (AFU_ORTHOLOGUE AFUA_3G12920)-RELATED"/>
    <property type="match status" value="1"/>
</dbReference>
<comment type="caution">
    <text evidence="3">The sequence shown here is derived from an EMBL/GenBank/DDBJ whole genome shotgun (WGS) entry which is preliminary data.</text>
</comment>
<feature type="compositionally biased region" description="Basic and acidic residues" evidence="1">
    <location>
        <begin position="164"/>
        <end position="173"/>
    </location>
</feature>
<name>A0A1Q9C7R9_SYMMI</name>
<keyword evidence="2" id="KW-0472">Membrane</keyword>
<dbReference type="PANTHER" id="PTHR11439">
    <property type="entry name" value="GAG-POL-RELATED RETROTRANSPOSON"/>
    <property type="match status" value="1"/>
</dbReference>
<feature type="compositionally biased region" description="Basic residues" evidence="1">
    <location>
        <begin position="174"/>
        <end position="185"/>
    </location>
</feature>
<sequence>MSEVGAGAELQDGGVQLLDVFLGRAATPEPDELERGLERLYDEAREGEEEEGPSSKIPRFCKNLKRSRCLRGCRGRRLIVQGADHVERPVKVVVAVQGHAKSRVLCAFFDEAVHALNTRGRGSIWARRQIESLTHSAATLQHLSFLARNDTFGVRRRSGIKALYKPEDADKDAKKKRKEKGRRRSQGPPGPTRTRWRTTRASLSETLRPGGPGLRQLCGHDAAAEVGRRGGESNGVRRDGRQPRRGEEALQRPPAEATRVVGREKHPELGPENLGPGEVSFNGFAAGPPSQDSIAGTAARLRCYPPASSGTCGSSCGSTAGNATGNTRHLSRIMVDLGLKVWVYIIALAYVDDLLVVSSEQSGVEYVHQSLAALLKVKVTGKLEDGQLEFLGRLIRLDGHNIALGVKPEYVRSFFSAFGWTDKDLEKVKPTSTTPDIRALYDAEDPESPSKPLTPEAAGRFRSCLGKIGWLTQTRTDITYFHSMLSRGQAAPSAVHEHALRKFLRWLVGCPLLDQIFPCGDGTTLEEETATLVGFCDSNWGSESSAGRKSTSGGVIYVVAGSSWYCVKGYSRLQSVVALSSAEAELFAIAEAAKEVAGLGQLASHIWGELTKPLAIYTDSASARQIAGMEGFLRRLRHVDIRLCFIQDRVHQNELVINGVPGSENMSDLLTKNLNRPQTIKHTEALGLENIQNVNLCAVSTVRSCLFLAGLLDSILDSACFEWERFVGLCELRTTFGTLLIEFCTDPQSSFVTAGSDYSVFVLPVTLEVDGTSHETVERLMSAMSVAREWGMKVVLWSSTPCTGASPWQRKHAHENPQHQERLQALYTVHRKLWKSWLKLNTHPQVSVWVMEWPQRCSYWGWQSTKSFLRSRDHHEGLVHGCMAGMVGQDNLLVKKVKLVSNDANFINIMNKTFACDGPYAQNWVCGDLLEMRRGGFLLKVEAENQTSLFEGWESLVHCGVMGAGPSWQGNDCVDPCCRRKPGEDDETGSPVVEGFPAHNHDKEQPQQKRNEGSDAIALPMSLQVSNIDGKHGIQTLAVPVAVAYSGASPTSSRSSAASVARLTPSQRHTKRRYSEVDMAMVRGISLRKSLGRLGRVWRYNPSTWLPEDRLALYNLSAPARSFNVFLSHTWWTPGRWKFLSLSFQYGWCYVLALWILTVALTASLCLEDVLPMPMKYEARIMGFTDVCPMGICVLCSSLLATVLGLLSTPYWPRCFSFADTGFIDVTCINQVDKRLMERGVFSIAGFLGLAEELRILWSAPYLSRLWCVFELAAYKKVNPSGKVAFRPLFLERVVALTMVAQYGVCLLLLVARDVFGPGVVTFVASFAIWILPNSMCVYGLRMSFREKYQLLLQLESFDLDQVGCSQKFDRDFIHAAITKWYGHKDIFASYVRRDLKQEFAKTLSATRLPNRYLLLMLTPILSMSFEFFLANWKGGAPVEVLISYFVGMFLAFDVFCTISAILLMIYLCDLLAPKRFGPFDHMQTLAIIIVVTGLQSLAHEVAAMSYQSSLEGAFGILALAVILAAFMWWLEGTSIANLVGKLRRQPDNKSDVTDAEAAEAAESESPMEDQELPDI</sequence>
<feature type="transmembrane region" description="Helical" evidence="2">
    <location>
        <begin position="1485"/>
        <end position="1507"/>
    </location>
</feature>
<keyword evidence="2" id="KW-1133">Transmembrane helix</keyword>
<keyword evidence="2" id="KW-0812">Transmembrane</keyword>
<proteinExistence type="predicted"/>
<feature type="transmembrane region" description="Helical" evidence="2">
    <location>
        <begin position="1443"/>
        <end position="1473"/>
    </location>
</feature>
<feature type="compositionally biased region" description="Basic and acidic residues" evidence="1">
    <location>
        <begin position="222"/>
        <end position="250"/>
    </location>
</feature>
<feature type="transmembrane region" description="Helical" evidence="2">
    <location>
        <begin position="1187"/>
        <end position="1207"/>
    </location>
</feature>